<evidence type="ECO:0000259" key="6">
    <source>
        <dbReference type="PROSITE" id="PS50850"/>
    </source>
</evidence>
<feature type="transmembrane region" description="Helical" evidence="5">
    <location>
        <begin position="1620"/>
        <end position="1637"/>
    </location>
</feature>
<feature type="transmembrane region" description="Helical" evidence="5">
    <location>
        <begin position="1184"/>
        <end position="1204"/>
    </location>
</feature>
<reference evidence="7 8" key="1">
    <citation type="submission" date="2023-02" db="EMBL/GenBank/DDBJ databases">
        <title>LHISI_Scaffold_Assembly.</title>
        <authorList>
            <person name="Stuart O.P."/>
            <person name="Cleave R."/>
            <person name="Magrath M.J.L."/>
            <person name="Mikheyev A.S."/>
        </authorList>
    </citation>
    <scope>NUCLEOTIDE SEQUENCE [LARGE SCALE GENOMIC DNA]</scope>
    <source>
        <strain evidence="7">Daus_M_001</strain>
        <tissue evidence="7">Leg muscle</tissue>
    </source>
</reference>
<feature type="transmembrane region" description="Helical" evidence="5">
    <location>
        <begin position="1062"/>
        <end position="1081"/>
    </location>
</feature>
<feature type="transmembrane region" description="Helical" evidence="5">
    <location>
        <begin position="277"/>
        <end position="296"/>
    </location>
</feature>
<dbReference type="EMBL" id="JARBHB010000015">
    <property type="protein sequence ID" value="KAJ8867315.1"/>
    <property type="molecule type" value="Genomic_DNA"/>
</dbReference>
<feature type="transmembrane region" description="Helical" evidence="5">
    <location>
        <begin position="1002"/>
        <end position="1023"/>
    </location>
</feature>
<dbReference type="Pfam" id="PF00083">
    <property type="entry name" value="Sugar_tr"/>
    <property type="match status" value="5"/>
</dbReference>
<feature type="transmembrane region" description="Helical" evidence="5">
    <location>
        <begin position="1285"/>
        <end position="1306"/>
    </location>
</feature>
<feature type="transmembrane region" description="Helical" evidence="5">
    <location>
        <begin position="1152"/>
        <end position="1172"/>
    </location>
</feature>
<feature type="transmembrane region" description="Helical" evidence="5">
    <location>
        <begin position="91"/>
        <end position="112"/>
    </location>
</feature>
<dbReference type="NCBIfam" id="TIGR00879">
    <property type="entry name" value="SP"/>
    <property type="match status" value="1"/>
</dbReference>
<feature type="transmembrane region" description="Helical" evidence="5">
    <location>
        <begin position="1318"/>
        <end position="1336"/>
    </location>
</feature>
<feature type="transmembrane region" description="Helical" evidence="5">
    <location>
        <begin position="1409"/>
        <end position="1427"/>
    </location>
</feature>
<dbReference type="InterPro" id="IPR005829">
    <property type="entry name" value="Sugar_transporter_CS"/>
</dbReference>
<evidence type="ECO:0000256" key="5">
    <source>
        <dbReference type="SAM" id="Phobius"/>
    </source>
</evidence>
<proteinExistence type="predicted"/>
<dbReference type="InterPro" id="IPR020846">
    <property type="entry name" value="MFS_dom"/>
</dbReference>
<evidence type="ECO:0000313" key="8">
    <source>
        <dbReference type="Proteomes" id="UP001159363"/>
    </source>
</evidence>
<feature type="transmembrane region" description="Helical" evidence="5">
    <location>
        <begin position="698"/>
        <end position="716"/>
    </location>
</feature>
<feature type="transmembrane region" description="Helical" evidence="5">
    <location>
        <begin position="212"/>
        <end position="231"/>
    </location>
</feature>
<feature type="transmembrane region" description="Helical" evidence="5">
    <location>
        <begin position="856"/>
        <end position="876"/>
    </location>
</feature>
<feature type="domain" description="Major facilitator superfamily (MFS) profile" evidence="6">
    <location>
        <begin position="886"/>
        <end position="1340"/>
    </location>
</feature>
<evidence type="ECO:0000256" key="2">
    <source>
        <dbReference type="ARBA" id="ARBA00022692"/>
    </source>
</evidence>
<dbReference type="PROSITE" id="PS00216">
    <property type="entry name" value="SUGAR_TRANSPORT_1"/>
    <property type="match status" value="1"/>
</dbReference>
<feature type="transmembrane region" description="Helical" evidence="5">
    <location>
        <begin position="1249"/>
        <end position="1273"/>
    </location>
</feature>
<evidence type="ECO:0000256" key="3">
    <source>
        <dbReference type="ARBA" id="ARBA00022989"/>
    </source>
</evidence>
<feature type="transmembrane region" description="Helical" evidence="5">
    <location>
        <begin position="1507"/>
        <end position="1529"/>
    </location>
</feature>
<feature type="transmembrane region" description="Helical" evidence="5">
    <location>
        <begin position="1573"/>
        <end position="1591"/>
    </location>
</feature>
<feature type="transmembrane region" description="Helical" evidence="5">
    <location>
        <begin position="118"/>
        <end position="136"/>
    </location>
</feature>
<evidence type="ECO:0000313" key="7">
    <source>
        <dbReference type="EMBL" id="KAJ8867315.1"/>
    </source>
</evidence>
<feature type="transmembrane region" description="Helical" evidence="5">
    <location>
        <begin position="377"/>
        <end position="395"/>
    </location>
</feature>
<feature type="transmembrane region" description="Helical" evidence="5">
    <location>
        <begin position="308"/>
        <end position="333"/>
    </location>
</feature>
<accession>A0ABQ9G4D5</accession>
<feature type="transmembrane region" description="Helical" evidence="5">
    <location>
        <begin position="436"/>
        <end position="457"/>
    </location>
</feature>
<feature type="transmembrane region" description="Helical" evidence="5">
    <location>
        <begin position="915"/>
        <end position="938"/>
    </location>
</feature>
<sequence length="1884" mass="207984">MWLLIRQGYGSGEVLKMAEGSTSWRGQRGHCEDAHGLLDSDAASMISVPPSSCCSNLVLRSGFDWEETTPDLNVIPIYGEEISEVKSRGAIGTYCEIMICMGVELAFVAGGYMENLHFHIFCCIPPVLFLLTFVWMPESPMWLLMKGRDTEAEKSLRWLRGAPPGEDRGIIEELGNMRTFLKNDEQSSSESTENLVVTTTSSSSWLTPSVKVTFIVFWLMVFQQMSGNNALMFNTVNVYRDASVSLDSNAASMITGFLQAAAAVTSCFVVDLTGRRPLLIFSMAISTTFLALMGLYSQFKTQLQGMGWVPVVLINVFIYNMEVGFGPLPWLILAELAPAHAKKTIGAIGGATNWCLVFTVTKTYTNMINGIGLPMTYGVYSIFCFVAIFFVIFVVPETKHKTREQIQYELRFGRNSVMPVDKSNVLAYAVGNYVQYLYFNVFGCCVPVLFLLTFLWMPESPIWLLMKGKDSEAEKSLRWLRGAAPGGDKGIEEEMNEMRTFLKMEEELSSSSTEKLVDPTGRVRMWSTPSVKATFIVFWLMVFQQMNGNNSVLFNAVTVFQSASSSLDSRVASIITVVLQAIAAAVSSIIVDMTGRRPLMMLSMLACSFLLTIMALYFQFQGKLEGMGWVPVVVLTTFIATVELGFGPLPWLMMAELSPAHSKKIIGSIGSVANWFLVFVVTKSYSSMVNSLGMSWTYGVYTAFCLAGVVFVYFVVPETKTQTREQIQYELTYAYSVGNYVQYLCFNVFGCCVPVLFLLTFLWMPESSIGLLMKGKDSEAEKSLRWLRGAAPGEDEGIEEEMNEMRTFLKMEEELSSSSTEKLVDPTGRQMNGNNSVLFNAVTVFQRASSSLDSRVASIITVVLQAIAAAVSSIIVDMTGRRPLMMLSMLACSFLLTIMALYFQFQGKLEGMGWVPVVVLTTFIATVELGFGPLPWLMMAELSPAHSKKTIGAIVCGKLVPGALHQELLKHGKFAWGVDDVRCLQCSASPGLFVYLVMEVLYLARVISGLALGGATVVSPIYSVEIAEVKVRGELGTYCEVMLCLGILYAFCAGSYLPYLWFNIACAVVPVIFIAAFFWVPESPMYLVQKRRFEQAKETLQWFRGYSEGDRGIEEEIRAMDEFVRRAHVNQGEGSKDDSGGITSQAGLRACIIVYGLMALQQICGVCVFMYYAEKVFADAGSDLPAHVCSIIVASVQLVFGMVSSKVVDRLGRRPMLLSSAAILVVCLAAMSAYSAAKDLGKDVTSCAWLPLLTLNAFVVAFEFGVGPIPWLVMAEVSPDSSRAFITSSSVCFNWAVAFLVTKFFSDMTETIGLSLTYLTYGIFVSLGVVFVWFLVPETKGKSRNRTTIRGPLRLWYRAGGATVLSPVYNEEIAEVKIRGALGTYCEVMICVGIFYAFCVGSYLQYFWYQVACCTVPVLFFISYMWMPESPVYLAMKKRDDEAEKSLRWLRGAGSGEDPLIKEELDGMRRFVDQARTTKTAGTANSPVSDLCSCFSSFSTSSPTFKATYIVFGLMTLQQMCGTCAIMYYTVNVFRDAGSTLSPYICSIIVAFVQLVFGVVATRVVDHLGRRPMLMFSTLCLTVCLLVMAVYTQVKTSGVDVSAHSWIPCSHSTSSNSRGFISGSSVCYNWFLVFIVTKCFTNMIDAMGLAMTYGCYAIFMFVGFFFAWSCVPETNGKTREEIQMGESRSRQFKEAVELTCSEYRDMGMATSTSGGQSTCMLHASNMRNASHIKGESRSRQFKEAVELTCSEYSDMGMATSTSGGQSTCMLHASNMRNASHIKGESRSRQFKEAVELTCSEYRDMGMATSTSGGQSTCMLHASNMRNASHIKVLEVAAIDLEAGVQTTPKVVKGTGDDMLRDDSCDNVGLEFLECVRVVPVDLSL</sequence>
<dbReference type="SUPFAM" id="SSF103473">
    <property type="entry name" value="MFS general substrate transporter"/>
    <property type="match status" value="5"/>
</dbReference>
<keyword evidence="3 5" id="KW-1133">Transmembrane helix</keyword>
<dbReference type="PROSITE" id="PS00217">
    <property type="entry name" value="SUGAR_TRANSPORT_2"/>
    <property type="match status" value="1"/>
</dbReference>
<feature type="transmembrane region" description="Helical" evidence="5">
    <location>
        <begin position="665"/>
        <end position="686"/>
    </location>
</feature>
<dbReference type="PRINTS" id="PR00171">
    <property type="entry name" value="SUGRTRNSPORT"/>
</dbReference>
<feature type="transmembrane region" description="Helical" evidence="5">
    <location>
        <begin position="597"/>
        <end position="618"/>
    </location>
</feature>
<feature type="transmembrane region" description="Helical" evidence="5">
    <location>
        <begin position="1382"/>
        <end position="1403"/>
    </location>
</feature>
<feature type="transmembrane region" description="Helical" evidence="5">
    <location>
        <begin position="251"/>
        <end position="270"/>
    </location>
</feature>
<keyword evidence="4 5" id="KW-0472">Membrane</keyword>
<organism evidence="7 8">
    <name type="scientific">Dryococelus australis</name>
    <dbReference type="NCBI Taxonomy" id="614101"/>
    <lineage>
        <taxon>Eukaryota</taxon>
        <taxon>Metazoa</taxon>
        <taxon>Ecdysozoa</taxon>
        <taxon>Arthropoda</taxon>
        <taxon>Hexapoda</taxon>
        <taxon>Insecta</taxon>
        <taxon>Pterygota</taxon>
        <taxon>Neoptera</taxon>
        <taxon>Polyneoptera</taxon>
        <taxon>Phasmatodea</taxon>
        <taxon>Verophasmatodea</taxon>
        <taxon>Anareolatae</taxon>
        <taxon>Phasmatidae</taxon>
        <taxon>Eurycanthinae</taxon>
        <taxon>Dryococelus</taxon>
    </lineage>
</organism>
<feature type="transmembrane region" description="Helical" evidence="5">
    <location>
        <begin position="1216"/>
        <end position="1237"/>
    </location>
</feature>
<feature type="transmembrane region" description="Helical" evidence="5">
    <location>
        <begin position="882"/>
        <end position="903"/>
    </location>
</feature>
<evidence type="ECO:0000256" key="1">
    <source>
        <dbReference type="ARBA" id="ARBA00004141"/>
    </source>
</evidence>
<feature type="transmembrane region" description="Helical" evidence="5">
    <location>
        <begin position="630"/>
        <end position="653"/>
    </location>
</feature>
<keyword evidence="2 5" id="KW-0812">Transmembrane</keyword>
<gene>
    <name evidence="7" type="ORF">PR048_031116</name>
</gene>
<name>A0ABQ9G4D5_9NEOP</name>
<feature type="transmembrane region" description="Helical" evidence="5">
    <location>
        <begin position="345"/>
        <end position="365"/>
    </location>
</feature>
<evidence type="ECO:0000256" key="4">
    <source>
        <dbReference type="ARBA" id="ARBA00023136"/>
    </source>
</evidence>
<dbReference type="InterPro" id="IPR036259">
    <property type="entry name" value="MFS_trans_sf"/>
</dbReference>
<dbReference type="InterPro" id="IPR003663">
    <property type="entry name" value="Sugar/inositol_transpt"/>
</dbReference>
<dbReference type="PANTHER" id="PTHR48021:SF1">
    <property type="entry name" value="GH07001P-RELATED"/>
    <property type="match status" value="1"/>
</dbReference>
<feature type="domain" description="Major facilitator superfamily (MFS) profile" evidence="6">
    <location>
        <begin position="213"/>
        <end position="720"/>
    </location>
</feature>
<dbReference type="InterPro" id="IPR050549">
    <property type="entry name" value="MFS_Trehalose_Transporter"/>
</dbReference>
<comment type="caution">
    <text evidence="7">The sequence shown here is derived from an EMBL/GenBank/DDBJ whole genome shotgun (WGS) entry which is preliminary data.</text>
</comment>
<dbReference type="Gene3D" id="1.20.1250.20">
    <property type="entry name" value="MFS general substrate transporter like domains"/>
    <property type="match status" value="5"/>
</dbReference>
<feature type="transmembrane region" description="Helical" evidence="5">
    <location>
        <begin position="571"/>
        <end position="591"/>
    </location>
</feature>
<dbReference type="PANTHER" id="PTHR48021">
    <property type="match status" value="1"/>
</dbReference>
<dbReference type="InterPro" id="IPR005828">
    <property type="entry name" value="MFS_sugar_transport-like"/>
</dbReference>
<feature type="transmembrane region" description="Helical" evidence="5">
    <location>
        <begin position="740"/>
        <end position="764"/>
    </location>
</feature>
<comment type="subcellular location">
    <subcellularLocation>
        <location evidence="1">Membrane</location>
        <topology evidence="1">Multi-pass membrane protein</topology>
    </subcellularLocation>
</comment>
<feature type="transmembrane region" description="Helical" evidence="5">
    <location>
        <begin position="1541"/>
        <end position="1561"/>
    </location>
</feature>
<keyword evidence="8" id="KW-1185">Reference proteome</keyword>
<dbReference type="Proteomes" id="UP001159363">
    <property type="component" value="Chromosome 14"/>
</dbReference>
<dbReference type="PROSITE" id="PS50850">
    <property type="entry name" value="MFS"/>
    <property type="match status" value="2"/>
</dbReference>
<feature type="transmembrane region" description="Helical" evidence="5">
    <location>
        <begin position="1649"/>
        <end position="1668"/>
    </location>
</feature>
<protein>
    <recommendedName>
        <fullName evidence="6">Major facilitator superfamily (MFS) profile domain-containing protein</fullName>
    </recommendedName>
</protein>